<protein>
    <recommendedName>
        <fullName evidence="9">Sugar transporter SWEET</fullName>
    </recommendedName>
</protein>
<organism evidence="10 11">
    <name type="scientific">Meloidogyne enterolobii</name>
    <name type="common">Root-knot nematode worm</name>
    <name type="synonym">Meloidogyne mayaguensis</name>
    <dbReference type="NCBI Taxonomy" id="390850"/>
    <lineage>
        <taxon>Eukaryota</taxon>
        <taxon>Metazoa</taxon>
        <taxon>Ecdysozoa</taxon>
        <taxon>Nematoda</taxon>
        <taxon>Chromadorea</taxon>
        <taxon>Rhabditida</taxon>
        <taxon>Tylenchina</taxon>
        <taxon>Tylenchomorpha</taxon>
        <taxon>Tylenchoidea</taxon>
        <taxon>Meloidogynidae</taxon>
        <taxon>Meloidogyninae</taxon>
        <taxon>Meloidogyne</taxon>
    </lineage>
</organism>
<proteinExistence type="inferred from homology"/>
<feature type="transmembrane region" description="Helical" evidence="9">
    <location>
        <begin position="35"/>
        <end position="53"/>
    </location>
</feature>
<evidence type="ECO:0000256" key="1">
    <source>
        <dbReference type="ARBA" id="ARBA00004127"/>
    </source>
</evidence>
<keyword evidence="6" id="KW-0677">Repeat</keyword>
<evidence type="ECO:0000256" key="4">
    <source>
        <dbReference type="ARBA" id="ARBA00022597"/>
    </source>
</evidence>
<feature type="transmembrane region" description="Helical" evidence="9">
    <location>
        <begin position="99"/>
        <end position="119"/>
    </location>
</feature>
<evidence type="ECO:0000256" key="7">
    <source>
        <dbReference type="ARBA" id="ARBA00022989"/>
    </source>
</evidence>
<evidence type="ECO:0000256" key="9">
    <source>
        <dbReference type="RuleBase" id="RU910715"/>
    </source>
</evidence>
<evidence type="ECO:0000313" key="11">
    <source>
        <dbReference type="Proteomes" id="UP000580250"/>
    </source>
</evidence>
<gene>
    <name evidence="10" type="ORF">MENT_LOCUS16275</name>
</gene>
<accession>A0A6V7UQY3</accession>
<feature type="transmembrane region" description="Helical" evidence="9">
    <location>
        <begin position="74"/>
        <end position="93"/>
    </location>
</feature>
<feature type="transmembrane region" description="Helical" evidence="9">
    <location>
        <begin position="154"/>
        <end position="176"/>
    </location>
</feature>
<dbReference type="InterPro" id="IPR004316">
    <property type="entry name" value="SWEET_rpt"/>
</dbReference>
<keyword evidence="4 9" id="KW-0762">Sugar transport</keyword>
<comment type="subcellular location">
    <subcellularLocation>
        <location evidence="9">Cell membrane</location>
        <topology evidence="9">Multi-pass membrane protein</topology>
    </subcellularLocation>
    <subcellularLocation>
        <location evidence="1">Endomembrane system</location>
        <topology evidence="1">Multi-pass membrane protein</topology>
    </subcellularLocation>
</comment>
<dbReference type="GO" id="GO:0051119">
    <property type="term" value="F:sugar transmembrane transporter activity"/>
    <property type="evidence" value="ECO:0007669"/>
    <property type="project" value="InterPro"/>
</dbReference>
<evidence type="ECO:0000256" key="2">
    <source>
        <dbReference type="ARBA" id="ARBA00007809"/>
    </source>
</evidence>
<dbReference type="OrthoDB" id="409725at2759"/>
<dbReference type="PANTHER" id="PTHR10791:SF233">
    <property type="entry name" value="SUGAR TRANSPORTER SWEET"/>
    <property type="match status" value="1"/>
</dbReference>
<evidence type="ECO:0000256" key="5">
    <source>
        <dbReference type="ARBA" id="ARBA00022692"/>
    </source>
</evidence>
<keyword evidence="5 9" id="KW-0812">Transmembrane</keyword>
<evidence type="ECO:0000256" key="6">
    <source>
        <dbReference type="ARBA" id="ARBA00022737"/>
    </source>
</evidence>
<dbReference type="Gene3D" id="1.20.1280.290">
    <property type="match status" value="2"/>
</dbReference>
<reference evidence="10 11" key="1">
    <citation type="submission" date="2020-08" db="EMBL/GenBank/DDBJ databases">
        <authorList>
            <person name="Koutsovoulos G."/>
            <person name="Danchin GJ E."/>
        </authorList>
    </citation>
    <scope>NUCLEOTIDE SEQUENCE [LARGE SCALE GENOMIC DNA]</scope>
</reference>
<comment type="function">
    <text evidence="9">Mediates sugar transport across membranes.</text>
</comment>
<feature type="transmembrane region" description="Helical" evidence="9">
    <location>
        <begin position="126"/>
        <end position="148"/>
    </location>
</feature>
<keyword evidence="3 9" id="KW-0813">Transport</keyword>
<feature type="transmembrane region" description="Helical" evidence="9">
    <location>
        <begin position="212"/>
        <end position="235"/>
    </location>
</feature>
<dbReference type="InterPro" id="IPR047664">
    <property type="entry name" value="SWEET"/>
</dbReference>
<evidence type="ECO:0000313" key="10">
    <source>
        <dbReference type="EMBL" id="CAD2163901.1"/>
    </source>
</evidence>
<comment type="caution">
    <text evidence="10">The sequence shown here is derived from an EMBL/GenBank/DDBJ whole genome shotgun (WGS) entry which is preliminary data.</text>
</comment>
<comment type="similarity">
    <text evidence="2 9">Belongs to the SWEET sugar transporter family.</text>
</comment>
<sequence>MSVGLGTASGVAKNLWPSWEAISLSNLIHNYTDNLIWSLFLTSTAIHAILLITSPVQALFKWYRRQSSDGDTPIPYLCAVLGSLLWFRYSIFIKDLKLILLQGYAVFMQTFFLLALLYYRKKKHRLLRLILAIFVIVAALFIIIYHLPPDLGREITGICASAAQIIGSFVCPYLIYKAISRKFIDFIPFAPVAFTWIMEIHAIIYSIAINDIYLMIANSVFFTMDSLLLSMFFIYPTERKENKQKYKLLKVKNYLTRYI</sequence>
<name>A0A6V7UQY3_MELEN</name>
<keyword evidence="7 9" id="KW-1133">Transmembrane helix</keyword>
<dbReference type="AlphaFoldDB" id="A0A6V7UQY3"/>
<keyword evidence="8 9" id="KW-0472">Membrane</keyword>
<dbReference type="GO" id="GO:0012505">
    <property type="term" value="C:endomembrane system"/>
    <property type="evidence" value="ECO:0007669"/>
    <property type="project" value="UniProtKB-SubCell"/>
</dbReference>
<dbReference type="EMBL" id="CAJEWN010000100">
    <property type="protein sequence ID" value="CAD2163901.1"/>
    <property type="molecule type" value="Genomic_DNA"/>
</dbReference>
<feature type="transmembrane region" description="Helical" evidence="9">
    <location>
        <begin position="183"/>
        <end position="206"/>
    </location>
</feature>
<dbReference type="PANTHER" id="PTHR10791">
    <property type="entry name" value="RAG1-ACTIVATING PROTEIN 1"/>
    <property type="match status" value="1"/>
</dbReference>
<dbReference type="Pfam" id="PF03083">
    <property type="entry name" value="MtN3_slv"/>
    <property type="match status" value="2"/>
</dbReference>
<dbReference type="GO" id="GO:0005886">
    <property type="term" value="C:plasma membrane"/>
    <property type="evidence" value="ECO:0007669"/>
    <property type="project" value="UniProtKB-SubCell"/>
</dbReference>
<evidence type="ECO:0000256" key="3">
    <source>
        <dbReference type="ARBA" id="ARBA00022448"/>
    </source>
</evidence>
<dbReference type="Proteomes" id="UP000580250">
    <property type="component" value="Unassembled WGS sequence"/>
</dbReference>
<evidence type="ECO:0000256" key="8">
    <source>
        <dbReference type="ARBA" id="ARBA00023136"/>
    </source>
</evidence>